<keyword evidence="5" id="KW-0029">Amino-acid transport</keyword>
<sequence length="234" mass="27017">MNVNIFTHDLRGIWLVVPDTLLVSVAILALGIVLGMILYVLQQRNNFIIRSICRLYVSYFRGVPLLIHLLIFYYGLPVVLQVISTAFNLHINYEHLNPIYAVLLSYTMYSSSFISEIIRGSFMSVGQDQIEAATALGYSRAQAFWKIKLPQSLNESVPKFLNYYVLLIRQLSLAFMVSFVDIFAKAKLESAINYRYIESFCAAAVVYWILCVVLTFIFKKYENYLRRYEKVVVV</sequence>
<dbReference type="NCBIfam" id="TIGR01726">
    <property type="entry name" value="HEQRo_perm_3TM"/>
    <property type="match status" value="1"/>
</dbReference>
<proteinExistence type="inferred from homology"/>
<evidence type="ECO:0000256" key="2">
    <source>
        <dbReference type="ARBA" id="ARBA00022448"/>
    </source>
</evidence>
<dbReference type="RefSeq" id="WP_010620929.1">
    <property type="nucleotide sequence ID" value="NZ_AZGF01000029.1"/>
</dbReference>
<reference evidence="10 11" key="1">
    <citation type="journal article" date="2015" name="Genome Announc.">
        <title>Expanding the biotechnology potential of lactobacilli through comparative genomics of 213 strains and associated genera.</title>
        <authorList>
            <person name="Sun Z."/>
            <person name="Harris H.M."/>
            <person name="McCann A."/>
            <person name="Guo C."/>
            <person name="Argimon S."/>
            <person name="Zhang W."/>
            <person name="Yang X."/>
            <person name="Jeffery I.B."/>
            <person name="Cooney J.C."/>
            <person name="Kagawa T.F."/>
            <person name="Liu W."/>
            <person name="Song Y."/>
            <person name="Salvetti E."/>
            <person name="Wrobel A."/>
            <person name="Rasinkangas P."/>
            <person name="Parkhill J."/>
            <person name="Rea M.C."/>
            <person name="O'Sullivan O."/>
            <person name="Ritari J."/>
            <person name="Douillard F.P."/>
            <person name="Paul Ross R."/>
            <person name="Yang R."/>
            <person name="Briner A.E."/>
            <person name="Felis G.E."/>
            <person name="de Vos W.M."/>
            <person name="Barrangou R."/>
            <person name="Klaenhammer T.R."/>
            <person name="Caufield P.W."/>
            <person name="Cui Y."/>
            <person name="Zhang H."/>
            <person name="O'Toole P.W."/>
        </authorList>
    </citation>
    <scope>NUCLEOTIDE SEQUENCE [LARGE SCALE GENOMIC DNA]</scope>
    <source>
        <strain evidence="10 11">DSM 5007</strain>
    </source>
</reference>
<dbReference type="PANTHER" id="PTHR30614:SF0">
    <property type="entry name" value="L-CYSTINE TRANSPORT SYSTEM PERMEASE PROTEIN TCYL"/>
    <property type="match status" value="1"/>
</dbReference>
<dbReference type="SUPFAM" id="SSF161098">
    <property type="entry name" value="MetI-like"/>
    <property type="match status" value="1"/>
</dbReference>
<comment type="caution">
    <text evidence="10">The sequence shown here is derived from an EMBL/GenBank/DDBJ whole genome shotgun (WGS) entry which is preliminary data.</text>
</comment>
<evidence type="ECO:0000256" key="1">
    <source>
        <dbReference type="ARBA" id="ARBA00004651"/>
    </source>
</evidence>
<dbReference type="OrthoDB" id="9805999at2"/>
<dbReference type="GO" id="GO:0043190">
    <property type="term" value="C:ATP-binding cassette (ABC) transporter complex"/>
    <property type="evidence" value="ECO:0007669"/>
    <property type="project" value="InterPro"/>
</dbReference>
<organism evidence="10 11">
    <name type="scientific">Paucilactobacillus suebicus DSM 5007 = KCTC 3549</name>
    <dbReference type="NCBI Taxonomy" id="1423807"/>
    <lineage>
        <taxon>Bacteria</taxon>
        <taxon>Bacillati</taxon>
        <taxon>Bacillota</taxon>
        <taxon>Bacilli</taxon>
        <taxon>Lactobacillales</taxon>
        <taxon>Lactobacillaceae</taxon>
        <taxon>Paucilactobacillus</taxon>
    </lineage>
</organism>
<dbReference type="PANTHER" id="PTHR30614">
    <property type="entry name" value="MEMBRANE COMPONENT OF AMINO ACID ABC TRANSPORTER"/>
    <property type="match status" value="1"/>
</dbReference>
<dbReference type="InterPro" id="IPR043429">
    <property type="entry name" value="ArtM/GltK/GlnP/TcyL/YhdX-like"/>
</dbReference>
<dbReference type="Gene3D" id="1.10.3720.10">
    <property type="entry name" value="MetI-like"/>
    <property type="match status" value="1"/>
</dbReference>
<dbReference type="Proteomes" id="UP000051820">
    <property type="component" value="Unassembled WGS sequence"/>
</dbReference>
<feature type="transmembrane region" description="Helical" evidence="8">
    <location>
        <begin position="161"/>
        <end position="184"/>
    </location>
</feature>
<dbReference type="PATRIC" id="fig|1423807.3.peg.1263"/>
<evidence type="ECO:0000259" key="9">
    <source>
        <dbReference type="PROSITE" id="PS50928"/>
    </source>
</evidence>
<feature type="transmembrane region" description="Helical" evidence="8">
    <location>
        <begin position="99"/>
        <end position="118"/>
    </location>
</feature>
<dbReference type="eggNOG" id="COG0765">
    <property type="taxonomic scope" value="Bacteria"/>
</dbReference>
<dbReference type="InterPro" id="IPR000515">
    <property type="entry name" value="MetI-like"/>
</dbReference>
<dbReference type="CDD" id="cd06261">
    <property type="entry name" value="TM_PBP2"/>
    <property type="match status" value="1"/>
</dbReference>
<dbReference type="GO" id="GO:0022857">
    <property type="term" value="F:transmembrane transporter activity"/>
    <property type="evidence" value="ECO:0007669"/>
    <property type="project" value="InterPro"/>
</dbReference>
<evidence type="ECO:0000256" key="7">
    <source>
        <dbReference type="ARBA" id="ARBA00023136"/>
    </source>
</evidence>
<feature type="domain" description="ABC transmembrane type-1" evidence="9">
    <location>
        <begin position="17"/>
        <end position="218"/>
    </location>
</feature>
<comment type="subcellular location">
    <subcellularLocation>
        <location evidence="1 8">Cell membrane</location>
        <topology evidence="1 8">Multi-pass membrane protein</topology>
    </subcellularLocation>
</comment>
<dbReference type="GO" id="GO:0006865">
    <property type="term" value="P:amino acid transport"/>
    <property type="evidence" value="ECO:0007669"/>
    <property type="project" value="UniProtKB-KW"/>
</dbReference>
<gene>
    <name evidence="10" type="ORF">FD16_GL001237</name>
</gene>
<keyword evidence="7 8" id="KW-0472">Membrane</keyword>
<evidence type="ECO:0000313" key="10">
    <source>
        <dbReference type="EMBL" id="KRM10305.1"/>
    </source>
</evidence>
<keyword evidence="3" id="KW-1003">Cell membrane</keyword>
<evidence type="ECO:0000256" key="5">
    <source>
        <dbReference type="ARBA" id="ARBA00022970"/>
    </source>
</evidence>
<evidence type="ECO:0000256" key="4">
    <source>
        <dbReference type="ARBA" id="ARBA00022692"/>
    </source>
</evidence>
<dbReference type="EMBL" id="AZGF01000029">
    <property type="protein sequence ID" value="KRM10305.1"/>
    <property type="molecule type" value="Genomic_DNA"/>
</dbReference>
<dbReference type="STRING" id="1423807.FD16_GL001237"/>
<feature type="transmembrane region" description="Helical" evidence="8">
    <location>
        <begin position="196"/>
        <end position="218"/>
    </location>
</feature>
<dbReference type="PROSITE" id="PS50928">
    <property type="entry name" value="ABC_TM1"/>
    <property type="match status" value="1"/>
</dbReference>
<comment type="similarity">
    <text evidence="8">Belongs to the binding-protein-dependent transport system permease family.</text>
</comment>
<evidence type="ECO:0000313" key="11">
    <source>
        <dbReference type="Proteomes" id="UP000051820"/>
    </source>
</evidence>
<keyword evidence="2 8" id="KW-0813">Transport</keyword>
<dbReference type="InterPro" id="IPR035906">
    <property type="entry name" value="MetI-like_sf"/>
</dbReference>
<evidence type="ECO:0000256" key="8">
    <source>
        <dbReference type="RuleBase" id="RU363032"/>
    </source>
</evidence>
<accession>A0A0R1VX98</accession>
<evidence type="ECO:0000256" key="3">
    <source>
        <dbReference type="ARBA" id="ARBA00022475"/>
    </source>
</evidence>
<feature type="transmembrane region" description="Helical" evidence="8">
    <location>
        <begin position="62"/>
        <end position="87"/>
    </location>
</feature>
<name>A0A0R1VX98_9LACO</name>
<keyword evidence="6 8" id="KW-1133">Transmembrane helix</keyword>
<protein>
    <submittedName>
        <fullName evidence="10">Amino acid ABC transporter permease</fullName>
    </submittedName>
</protein>
<keyword evidence="4 8" id="KW-0812">Transmembrane</keyword>
<dbReference type="Pfam" id="PF00528">
    <property type="entry name" value="BPD_transp_1"/>
    <property type="match status" value="1"/>
</dbReference>
<evidence type="ECO:0000256" key="6">
    <source>
        <dbReference type="ARBA" id="ARBA00022989"/>
    </source>
</evidence>
<feature type="transmembrane region" description="Helical" evidence="8">
    <location>
        <begin position="20"/>
        <end position="41"/>
    </location>
</feature>
<dbReference type="AlphaFoldDB" id="A0A0R1VX98"/>
<keyword evidence="11" id="KW-1185">Reference proteome</keyword>
<dbReference type="InterPro" id="IPR010065">
    <property type="entry name" value="AA_ABC_transptr_permease_3TM"/>
</dbReference>